<evidence type="ECO:0000313" key="3">
    <source>
        <dbReference type="Proteomes" id="UP000270094"/>
    </source>
</evidence>
<evidence type="ECO:0000256" key="1">
    <source>
        <dbReference type="SAM" id="SignalP"/>
    </source>
</evidence>
<keyword evidence="3" id="KW-1185">Reference proteome</keyword>
<reference evidence="2 3" key="1">
    <citation type="submission" date="2018-11" db="EMBL/GenBank/DDBJ databases">
        <authorList>
            <consortium name="Pathogen Informatics"/>
        </authorList>
    </citation>
    <scope>NUCLEOTIDE SEQUENCE [LARGE SCALE GENOMIC DNA]</scope>
</reference>
<dbReference type="Proteomes" id="UP000270094">
    <property type="component" value="Unassembled WGS sequence"/>
</dbReference>
<feature type="chain" id="PRO_5018159754" evidence="1">
    <location>
        <begin position="20"/>
        <end position="51"/>
    </location>
</feature>
<evidence type="ECO:0000313" key="2">
    <source>
        <dbReference type="EMBL" id="VDM84419.1"/>
    </source>
</evidence>
<keyword evidence="1" id="KW-0732">Signal</keyword>
<accession>A0A3P7JWJ1</accession>
<dbReference type="EMBL" id="UYYB01130018">
    <property type="protein sequence ID" value="VDM84419.1"/>
    <property type="molecule type" value="Genomic_DNA"/>
</dbReference>
<proteinExistence type="predicted"/>
<gene>
    <name evidence="2" type="ORF">SVUK_LOCUS19417</name>
</gene>
<sequence>MCSIKFVLLSFVIVQSTLSVSLRNFDCNGMLKWKLKKVAVLVGNIRLIVLE</sequence>
<protein>
    <submittedName>
        <fullName evidence="2">Uncharacterized protein</fullName>
    </submittedName>
</protein>
<organism evidence="2 3">
    <name type="scientific">Strongylus vulgaris</name>
    <name type="common">Blood worm</name>
    <dbReference type="NCBI Taxonomy" id="40348"/>
    <lineage>
        <taxon>Eukaryota</taxon>
        <taxon>Metazoa</taxon>
        <taxon>Ecdysozoa</taxon>
        <taxon>Nematoda</taxon>
        <taxon>Chromadorea</taxon>
        <taxon>Rhabditida</taxon>
        <taxon>Rhabditina</taxon>
        <taxon>Rhabditomorpha</taxon>
        <taxon>Strongyloidea</taxon>
        <taxon>Strongylidae</taxon>
        <taxon>Strongylus</taxon>
    </lineage>
</organism>
<feature type="signal peptide" evidence="1">
    <location>
        <begin position="1"/>
        <end position="19"/>
    </location>
</feature>
<dbReference type="AlphaFoldDB" id="A0A3P7JWJ1"/>
<name>A0A3P7JWJ1_STRVU</name>